<dbReference type="InterPro" id="IPR008979">
    <property type="entry name" value="Galactose-bd-like_sf"/>
</dbReference>
<dbReference type="Gene3D" id="2.60.120.260">
    <property type="entry name" value="Galactose-binding domain-like"/>
    <property type="match status" value="1"/>
</dbReference>
<dbReference type="GO" id="GO:0016787">
    <property type="term" value="F:hydrolase activity"/>
    <property type="evidence" value="ECO:0007669"/>
    <property type="project" value="UniProtKB-KW"/>
</dbReference>
<evidence type="ECO:0000313" key="4">
    <source>
        <dbReference type="Proteomes" id="UP001500888"/>
    </source>
</evidence>
<dbReference type="InterPro" id="IPR000383">
    <property type="entry name" value="Xaa-Pro-like_dom"/>
</dbReference>
<dbReference type="SUPFAM" id="SSF49785">
    <property type="entry name" value="Galactose-binding domain-like"/>
    <property type="match status" value="1"/>
</dbReference>
<protein>
    <submittedName>
        <fullName evidence="3">CocE/NonD family hydrolase</fullName>
    </submittedName>
</protein>
<dbReference type="InterPro" id="IPR005674">
    <property type="entry name" value="CocE/Ser_esterase"/>
</dbReference>
<dbReference type="InterPro" id="IPR029058">
    <property type="entry name" value="AB_hydrolase_fold"/>
</dbReference>
<dbReference type="EMBL" id="BAAAZR010000004">
    <property type="protein sequence ID" value="GAA3803961.1"/>
    <property type="molecule type" value="Genomic_DNA"/>
</dbReference>
<name>A0ABP7HTH9_9ACTN</name>
<dbReference type="InterPro" id="IPR050585">
    <property type="entry name" value="Xaa-Pro_dipeptidyl-ppase/CocE"/>
</dbReference>
<keyword evidence="1 3" id="KW-0378">Hydrolase</keyword>
<dbReference type="InterPro" id="IPR013736">
    <property type="entry name" value="Xaa-Pro_dipept_C"/>
</dbReference>
<dbReference type="SMART" id="SM00939">
    <property type="entry name" value="PepX_C"/>
    <property type="match status" value="1"/>
</dbReference>
<dbReference type="PANTHER" id="PTHR43056:SF10">
    <property type="entry name" value="COCE_NOND FAMILY, PUTATIVE (AFU_ORTHOLOGUE AFUA_7G00600)-RELATED"/>
    <property type="match status" value="1"/>
</dbReference>
<reference evidence="4" key="1">
    <citation type="journal article" date="2019" name="Int. J. Syst. Evol. Microbiol.">
        <title>The Global Catalogue of Microorganisms (GCM) 10K type strain sequencing project: providing services to taxonomists for standard genome sequencing and annotation.</title>
        <authorList>
            <consortium name="The Broad Institute Genomics Platform"/>
            <consortium name="The Broad Institute Genome Sequencing Center for Infectious Disease"/>
            <person name="Wu L."/>
            <person name="Ma J."/>
        </authorList>
    </citation>
    <scope>NUCLEOTIDE SEQUENCE [LARGE SCALE GENOMIC DNA]</scope>
    <source>
        <strain evidence="4">JCM 16908</strain>
    </source>
</reference>
<dbReference type="Gene3D" id="1.10.3020.10">
    <property type="entry name" value="alpha-amino acid ester hydrolase ( Helical cap domain)"/>
    <property type="match status" value="1"/>
</dbReference>
<dbReference type="Pfam" id="PF08530">
    <property type="entry name" value="PepX_C"/>
    <property type="match status" value="1"/>
</dbReference>
<dbReference type="Gene3D" id="3.40.50.1820">
    <property type="entry name" value="alpha/beta hydrolase"/>
    <property type="match status" value="1"/>
</dbReference>
<gene>
    <name evidence="3" type="ORF">GCM10022226_24700</name>
</gene>
<dbReference type="SUPFAM" id="SSF53474">
    <property type="entry name" value="alpha/beta-Hydrolases"/>
    <property type="match status" value="1"/>
</dbReference>
<dbReference type="NCBIfam" id="TIGR00976">
    <property type="entry name" value="CocE_NonD"/>
    <property type="match status" value="1"/>
</dbReference>
<evidence type="ECO:0000256" key="1">
    <source>
        <dbReference type="ARBA" id="ARBA00022801"/>
    </source>
</evidence>
<organism evidence="3 4">
    <name type="scientific">Sphaerisporangium flaviroseum</name>
    <dbReference type="NCBI Taxonomy" id="509199"/>
    <lineage>
        <taxon>Bacteria</taxon>
        <taxon>Bacillati</taxon>
        <taxon>Actinomycetota</taxon>
        <taxon>Actinomycetes</taxon>
        <taxon>Streptosporangiales</taxon>
        <taxon>Streptosporangiaceae</taxon>
        <taxon>Sphaerisporangium</taxon>
    </lineage>
</organism>
<evidence type="ECO:0000313" key="3">
    <source>
        <dbReference type="EMBL" id="GAA3803961.1"/>
    </source>
</evidence>
<comment type="caution">
    <text evidence="3">The sequence shown here is derived from an EMBL/GenBank/DDBJ whole genome shotgun (WGS) entry which is preliminary data.</text>
</comment>
<evidence type="ECO:0000259" key="2">
    <source>
        <dbReference type="SMART" id="SM00939"/>
    </source>
</evidence>
<accession>A0ABP7HTH9</accession>
<dbReference type="Proteomes" id="UP001500888">
    <property type="component" value="Unassembled WGS sequence"/>
</dbReference>
<keyword evidence="4" id="KW-1185">Reference proteome</keyword>
<dbReference type="Pfam" id="PF02129">
    <property type="entry name" value="Peptidase_S15"/>
    <property type="match status" value="1"/>
</dbReference>
<dbReference type="PANTHER" id="PTHR43056">
    <property type="entry name" value="PEPTIDASE S9 PROLYL OLIGOPEPTIDASE"/>
    <property type="match status" value="1"/>
</dbReference>
<feature type="domain" description="Xaa-Pro dipeptidyl-peptidase C-terminal" evidence="2">
    <location>
        <begin position="278"/>
        <end position="511"/>
    </location>
</feature>
<sequence>MLVTIPMADGTRLAATLFLPERLPAPCLLEALPYRKDDVTYGYRAEYEALAADHGYAVCRVDVRGTGSSEGVPEDEYPASEVDDLCQVIEWLAGRPWCDGGIGMYGTSYSGFNALCVAAARPPALRAICSIYASDDRYTDDVHYSGGVHRWLDIVDYPAYMAAMNALPPVPEVYGDGWREEWLRRLAATEPWLPRWMGERHDGAYWRQGSLRPGHDRIAVPTMLVAGWADGYANVVPRLSAALERNDVPYRVVAGPWSHSSPDHALPGPGIELLPEMVGWWDRWLRGDRAAAPDRSAVIFIRSSTPPSPDRPMVNGEFRTFPGWPALPERPRILGPSGAWAELPAAPDIGVAAWNNCAGALPWGQPLDQSADDARCVTVEWDSPADGLTIVGHPRLRARVRAETGATLAVRLCDVAPDGASELITRGVLLLAAASPASPAMGTGNGARPQSRAVDGSRVEMDVEVELDVVAHRVIPGHRLRLALATSEWPNVMASLEPARVEVDLGASTLLLPLVGGPLGEPASGLRCTEAPVPDATDVVWTIEQDVLQRTTRCRTRYGSTAEPLGGGTYADLYEGEVTLDHRTRHQTASARSRFDITWPDGPMVGAESRVEVVTGDGGLSVTVDITATENGTELLNRRWTGHVALGSRQR</sequence>
<dbReference type="RefSeq" id="WP_344938068.1">
    <property type="nucleotide sequence ID" value="NZ_BAAAZR010000004.1"/>
</dbReference>
<proteinExistence type="predicted"/>